<dbReference type="Proteomes" id="UP001172386">
    <property type="component" value="Unassembled WGS sequence"/>
</dbReference>
<protein>
    <submittedName>
        <fullName evidence="1">Uncharacterized protein</fullName>
    </submittedName>
</protein>
<reference evidence="1" key="1">
    <citation type="submission" date="2022-10" db="EMBL/GenBank/DDBJ databases">
        <title>Culturing micro-colonial fungi from biological soil crusts in the Mojave desert and describing Neophaeococcomyces mojavensis, and introducing the new genera and species Taxawa tesnikishii.</title>
        <authorList>
            <person name="Kurbessoian T."/>
            <person name="Stajich J.E."/>
        </authorList>
    </citation>
    <scope>NUCLEOTIDE SEQUENCE</scope>
    <source>
        <strain evidence="1">JES_112</strain>
    </source>
</reference>
<comment type="caution">
    <text evidence="1">The sequence shown here is derived from an EMBL/GenBank/DDBJ whole genome shotgun (WGS) entry which is preliminary data.</text>
</comment>
<sequence>MTKITNANAVGSQRKRNANQAKPNIASQSNQQSQQNSKKGNKPQNPTQNQSNAAKPATSTPSSTPIPPPVAQAEEPHVALKGFNAEEIDALLKSGYDEKALIYKAEQPPWGQKPGAMSNGKDFWLELRKQVATLQKGESTNKGG</sequence>
<organism evidence="1 2">
    <name type="scientific">Neophaeococcomyces mojaviensis</name>
    <dbReference type="NCBI Taxonomy" id="3383035"/>
    <lineage>
        <taxon>Eukaryota</taxon>
        <taxon>Fungi</taxon>
        <taxon>Dikarya</taxon>
        <taxon>Ascomycota</taxon>
        <taxon>Pezizomycotina</taxon>
        <taxon>Eurotiomycetes</taxon>
        <taxon>Chaetothyriomycetidae</taxon>
        <taxon>Chaetothyriales</taxon>
        <taxon>Chaetothyriales incertae sedis</taxon>
        <taxon>Neophaeococcomyces</taxon>
    </lineage>
</organism>
<evidence type="ECO:0000313" key="1">
    <source>
        <dbReference type="EMBL" id="KAJ9656889.1"/>
    </source>
</evidence>
<dbReference type="EMBL" id="JAPDRQ010000071">
    <property type="protein sequence ID" value="KAJ9656889.1"/>
    <property type="molecule type" value="Genomic_DNA"/>
</dbReference>
<name>A0ACC3A7W9_9EURO</name>
<evidence type="ECO:0000313" key="2">
    <source>
        <dbReference type="Proteomes" id="UP001172386"/>
    </source>
</evidence>
<gene>
    <name evidence="1" type="ORF">H2198_004642</name>
</gene>
<keyword evidence="2" id="KW-1185">Reference proteome</keyword>
<accession>A0ACC3A7W9</accession>
<proteinExistence type="predicted"/>